<keyword evidence="6" id="KW-1185">Reference proteome</keyword>
<evidence type="ECO:0000313" key="4">
    <source>
        <dbReference type="EMBL" id="KAA8589011.1"/>
    </source>
</evidence>
<proteinExistence type="predicted"/>
<evidence type="ECO:0000313" key="5">
    <source>
        <dbReference type="EMBL" id="KAA8589215.1"/>
    </source>
</evidence>
<accession>A0A5J5D9M1</accession>
<dbReference type="EMBL" id="VOFY01000010">
    <property type="protein sequence ID" value="KAA8589011.1"/>
    <property type="molecule type" value="Genomic_DNA"/>
</dbReference>
<dbReference type="Proteomes" id="UP000327493">
    <property type="component" value="Chromosome 9"/>
</dbReference>
<comment type="caution">
    <text evidence="5">The sequence shown here is derived from an EMBL/GenBank/DDBJ whole genome shotgun (WGS) entry which is preliminary data.</text>
</comment>
<evidence type="ECO:0000313" key="2">
    <source>
        <dbReference type="EMBL" id="KAA8577590.1"/>
    </source>
</evidence>
<evidence type="ECO:0000313" key="6">
    <source>
        <dbReference type="Proteomes" id="UP000327493"/>
    </source>
</evidence>
<reference evidence="5 6" key="1">
    <citation type="submission" date="2019-08" db="EMBL/GenBank/DDBJ databases">
        <title>A chromosome-level genome assembly, high-density linkage maps, and genome scans reveal the genomic architecture of hybrid incompatibilities underlying speciation via character displacement in darters (Percidae: Etheostominae).</title>
        <authorList>
            <person name="Moran R.L."/>
            <person name="Catchen J.M."/>
            <person name="Fuller R.C."/>
        </authorList>
    </citation>
    <scope>NUCLEOTIDE SEQUENCE [LARGE SCALE GENOMIC DNA]</scope>
    <source>
        <strain evidence="5">EspeVRDwgs_2016</strain>
        <tissue evidence="5">Muscle</tissue>
    </source>
</reference>
<evidence type="ECO:0000256" key="1">
    <source>
        <dbReference type="SAM" id="MobiDB-lite"/>
    </source>
</evidence>
<sequence length="21" mass="2541">MLALYATWRSSPRRPRTSMLF</sequence>
<protein>
    <submittedName>
        <fullName evidence="5">Uncharacterized protein</fullName>
    </submittedName>
</protein>
<name>A0A5J5D9M1_9PERO</name>
<dbReference type="EMBL" id="VOFY01000067">
    <property type="protein sequence ID" value="KAA8578902.1"/>
    <property type="molecule type" value="Genomic_DNA"/>
</dbReference>
<gene>
    <name evidence="2" type="ORF">FQN60_005360</name>
    <name evidence="3" type="ORF">FQN60_006074</name>
    <name evidence="4" type="ORF">FQN60_010356</name>
    <name evidence="5" type="ORF">FQN60_012580</name>
</gene>
<dbReference type="EMBL" id="VOFY01002402">
    <property type="protein sequence ID" value="KAA8577590.1"/>
    <property type="molecule type" value="Genomic_DNA"/>
</dbReference>
<dbReference type="EMBL" id="VOFY01000009">
    <property type="protein sequence ID" value="KAA8589215.1"/>
    <property type="molecule type" value="Genomic_DNA"/>
</dbReference>
<dbReference type="Proteomes" id="UP000327493">
    <property type="component" value="Chromosome 10"/>
</dbReference>
<feature type="compositionally biased region" description="Basic residues" evidence="1">
    <location>
        <begin position="11"/>
        <end position="21"/>
    </location>
</feature>
<evidence type="ECO:0000313" key="3">
    <source>
        <dbReference type="EMBL" id="KAA8578902.1"/>
    </source>
</evidence>
<feature type="region of interest" description="Disordered" evidence="1">
    <location>
        <begin position="1"/>
        <end position="21"/>
    </location>
</feature>
<dbReference type="AlphaFoldDB" id="A0A5J5D9M1"/>
<organism evidence="5 6">
    <name type="scientific">Etheostoma spectabile</name>
    <name type="common">orangethroat darter</name>
    <dbReference type="NCBI Taxonomy" id="54343"/>
    <lineage>
        <taxon>Eukaryota</taxon>
        <taxon>Metazoa</taxon>
        <taxon>Chordata</taxon>
        <taxon>Craniata</taxon>
        <taxon>Vertebrata</taxon>
        <taxon>Euteleostomi</taxon>
        <taxon>Actinopterygii</taxon>
        <taxon>Neopterygii</taxon>
        <taxon>Teleostei</taxon>
        <taxon>Neoteleostei</taxon>
        <taxon>Acanthomorphata</taxon>
        <taxon>Eupercaria</taxon>
        <taxon>Perciformes</taxon>
        <taxon>Percoidei</taxon>
        <taxon>Percidae</taxon>
        <taxon>Etheostomatinae</taxon>
        <taxon>Etheostoma</taxon>
    </lineage>
</organism>